<evidence type="ECO:0000313" key="2">
    <source>
        <dbReference type="EMBL" id="QJA67709.1"/>
    </source>
</evidence>
<dbReference type="EMBL" id="MT144140">
    <property type="protein sequence ID" value="QJA49513.1"/>
    <property type="molecule type" value="Genomic_DNA"/>
</dbReference>
<accession>A0A6H1ZNK7</accession>
<name>A0A6H1ZNK7_9ZZZZ</name>
<dbReference type="EMBL" id="MT141575">
    <property type="protein sequence ID" value="QJA67709.1"/>
    <property type="molecule type" value="Genomic_DNA"/>
</dbReference>
<protein>
    <recommendedName>
        <fullName evidence="4">AP2/ERF domain-containing protein</fullName>
    </recommendedName>
</protein>
<evidence type="ECO:0000313" key="1">
    <source>
        <dbReference type="EMBL" id="QJA49513.1"/>
    </source>
</evidence>
<evidence type="ECO:0000313" key="3">
    <source>
        <dbReference type="EMBL" id="QJA79527.1"/>
    </source>
</evidence>
<gene>
    <name evidence="3" type="ORF">MM415A00869_0025</name>
    <name evidence="2" type="ORF">MM415B00170_0018</name>
    <name evidence="1" type="ORF">TM448A01387_0015</name>
</gene>
<dbReference type="EMBL" id="MT142384">
    <property type="protein sequence ID" value="QJA79527.1"/>
    <property type="molecule type" value="Genomic_DNA"/>
</dbReference>
<proteinExistence type="predicted"/>
<evidence type="ECO:0008006" key="4">
    <source>
        <dbReference type="Google" id="ProtNLM"/>
    </source>
</evidence>
<reference evidence="1" key="1">
    <citation type="submission" date="2020-03" db="EMBL/GenBank/DDBJ databases">
        <title>The deep terrestrial virosphere.</title>
        <authorList>
            <person name="Holmfeldt K."/>
            <person name="Nilsson E."/>
            <person name="Simone D."/>
            <person name="Lopez-Fernandez M."/>
            <person name="Wu X."/>
            <person name="de Brujin I."/>
            <person name="Lundin D."/>
            <person name="Andersson A."/>
            <person name="Bertilsson S."/>
            <person name="Dopson M."/>
        </authorList>
    </citation>
    <scope>NUCLEOTIDE SEQUENCE</scope>
    <source>
        <strain evidence="3">MM415A00869</strain>
        <strain evidence="2">MM415B00170</strain>
        <strain evidence="1">TM448A01387</strain>
    </source>
</reference>
<organism evidence="1">
    <name type="scientific">viral metagenome</name>
    <dbReference type="NCBI Taxonomy" id="1070528"/>
    <lineage>
        <taxon>unclassified sequences</taxon>
        <taxon>metagenomes</taxon>
        <taxon>organismal metagenomes</taxon>
    </lineage>
</organism>
<sequence>MARVKRNGVHKGRMRLTDGIQMWTAHIYLGPRKWKYLGSYESPELAAAKVQAARARQEQK</sequence>
<dbReference type="AlphaFoldDB" id="A0A6H1ZNK7"/>